<accession>A0A1J5PSV5</accession>
<protein>
    <submittedName>
        <fullName evidence="1">Uncharacterized protein</fullName>
    </submittedName>
</protein>
<organism evidence="1">
    <name type="scientific">mine drainage metagenome</name>
    <dbReference type="NCBI Taxonomy" id="410659"/>
    <lineage>
        <taxon>unclassified sequences</taxon>
        <taxon>metagenomes</taxon>
        <taxon>ecological metagenomes</taxon>
    </lineage>
</organism>
<dbReference type="AlphaFoldDB" id="A0A1J5PSV5"/>
<name>A0A1J5PSV5_9ZZZZ</name>
<comment type="caution">
    <text evidence="1">The sequence shown here is derived from an EMBL/GenBank/DDBJ whole genome shotgun (WGS) entry which is preliminary data.</text>
</comment>
<dbReference type="EMBL" id="MLJW01002699">
    <property type="protein sequence ID" value="OIQ73896.1"/>
    <property type="molecule type" value="Genomic_DNA"/>
</dbReference>
<gene>
    <name evidence="1" type="ORF">GALL_444640</name>
</gene>
<evidence type="ECO:0000313" key="1">
    <source>
        <dbReference type="EMBL" id="OIQ73896.1"/>
    </source>
</evidence>
<sequence length="103" mass="10650">MTETSNEPLPSRSRSYEPSGLVAAHLAPPVIVQVTVPSGAVVMVQGPSVPVDPVGRATTQVPAGTAPTRVRMVPTTDGDGYRATWAASTVWPIGTLTWTVPGS</sequence>
<reference evidence="1" key="1">
    <citation type="submission" date="2016-10" db="EMBL/GenBank/DDBJ databases">
        <title>Sequence of Gallionella enrichment culture.</title>
        <authorList>
            <person name="Poehlein A."/>
            <person name="Muehling M."/>
            <person name="Daniel R."/>
        </authorList>
    </citation>
    <scope>NUCLEOTIDE SEQUENCE</scope>
</reference>
<proteinExistence type="predicted"/>